<dbReference type="FunFam" id="2.70.150.10:FF:000020">
    <property type="entry name" value="Copper-exporting P-type ATPase A"/>
    <property type="match status" value="1"/>
</dbReference>
<organism evidence="13 14">
    <name type="scientific">Xanthobacter autotrophicus (strain ATCC BAA-1158 / Py2)</name>
    <dbReference type="NCBI Taxonomy" id="78245"/>
    <lineage>
        <taxon>Bacteria</taxon>
        <taxon>Pseudomonadati</taxon>
        <taxon>Pseudomonadota</taxon>
        <taxon>Alphaproteobacteria</taxon>
        <taxon>Hyphomicrobiales</taxon>
        <taxon>Xanthobacteraceae</taxon>
        <taxon>Xanthobacter</taxon>
    </lineage>
</organism>
<dbReference type="InterPro" id="IPR018303">
    <property type="entry name" value="ATPase_P-typ_P_site"/>
</dbReference>
<dbReference type="InterPro" id="IPR007269">
    <property type="entry name" value="ICMT_MeTrfase"/>
</dbReference>
<dbReference type="Pfam" id="PF19335">
    <property type="entry name" value="HMBD"/>
    <property type="match status" value="1"/>
</dbReference>
<evidence type="ECO:0000256" key="8">
    <source>
        <dbReference type="ARBA" id="ARBA00022967"/>
    </source>
</evidence>
<dbReference type="Gene3D" id="1.20.120.1630">
    <property type="match status" value="1"/>
</dbReference>
<dbReference type="GO" id="GO:0004671">
    <property type="term" value="F:protein C-terminal S-isoprenylcysteine carboxyl O-methyltransferase activity"/>
    <property type="evidence" value="ECO:0007669"/>
    <property type="project" value="InterPro"/>
</dbReference>
<feature type="transmembrane region" description="Helical" evidence="11">
    <location>
        <begin position="646"/>
        <end position="669"/>
    </location>
</feature>
<reference evidence="13 14" key="1">
    <citation type="submission" date="2007-07" db="EMBL/GenBank/DDBJ databases">
        <title>Complete sequence of chromosome of Xanthobacter autotrophicus Py2.</title>
        <authorList>
            <consortium name="US DOE Joint Genome Institute"/>
            <person name="Copeland A."/>
            <person name="Lucas S."/>
            <person name="Lapidus A."/>
            <person name="Barry K."/>
            <person name="Glavina del Rio T."/>
            <person name="Hammon N."/>
            <person name="Israni S."/>
            <person name="Dalin E."/>
            <person name="Tice H."/>
            <person name="Pitluck S."/>
            <person name="Sims D."/>
            <person name="Brettin T."/>
            <person name="Bruce D."/>
            <person name="Detter J.C."/>
            <person name="Han C."/>
            <person name="Tapia R."/>
            <person name="Brainard J."/>
            <person name="Schmutz J."/>
            <person name="Larimer F."/>
            <person name="Land M."/>
            <person name="Hauser L."/>
            <person name="Kyrpides N."/>
            <person name="Kim E."/>
            <person name="Ensigns S.A."/>
            <person name="Richardson P."/>
        </authorList>
    </citation>
    <scope>NUCLEOTIDE SEQUENCE [LARGE SCALE GENOMIC DNA]</scope>
    <source>
        <strain evidence="14">ATCC BAA-1158 / Py2</strain>
    </source>
</reference>
<comment type="similarity">
    <text evidence="2 11">Belongs to the cation transport ATPase (P-type) (TC 3.A.3) family. Type IB subfamily.</text>
</comment>
<comment type="subcellular location">
    <subcellularLocation>
        <location evidence="1">Cell membrane</location>
        <topology evidence="1">Multi-pass membrane protein</topology>
    </subcellularLocation>
</comment>
<keyword evidence="4 11" id="KW-0812">Transmembrane</keyword>
<dbReference type="InterPro" id="IPR027256">
    <property type="entry name" value="P-typ_ATPase_IB"/>
</dbReference>
<dbReference type="SFLD" id="SFLDG00002">
    <property type="entry name" value="C1.7:_P-type_atpase_like"/>
    <property type="match status" value="1"/>
</dbReference>
<dbReference type="EMBL" id="CP000781">
    <property type="protein sequence ID" value="ABS69810.1"/>
    <property type="molecule type" value="Genomic_DNA"/>
</dbReference>
<dbReference type="SMART" id="SM00746">
    <property type="entry name" value="TRASH"/>
    <property type="match status" value="1"/>
</dbReference>
<dbReference type="SUPFAM" id="SSF47240">
    <property type="entry name" value="Ferritin-like"/>
    <property type="match status" value="1"/>
</dbReference>
<evidence type="ECO:0000256" key="3">
    <source>
        <dbReference type="ARBA" id="ARBA00022475"/>
    </source>
</evidence>
<feature type="transmembrane region" description="Helical" evidence="11">
    <location>
        <begin position="962"/>
        <end position="981"/>
    </location>
</feature>
<keyword evidence="9 11" id="KW-1133">Transmembrane helix</keyword>
<dbReference type="InterPro" id="IPR023299">
    <property type="entry name" value="ATPase_P-typ_cyto_dom_N"/>
</dbReference>
<protein>
    <submittedName>
        <fullName evidence="13">Heavy metal translocating P-type ATPase</fullName>
    </submittedName>
</protein>
<evidence type="ECO:0000259" key="12">
    <source>
        <dbReference type="SMART" id="SM00746"/>
    </source>
</evidence>
<keyword evidence="14" id="KW-1185">Reference proteome</keyword>
<feature type="transmembrane region" description="Helical" evidence="11">
    <location>
        <begin position="987"/>
        <end position="1009"/>
    </location>
</feature>
<feature type="transmembrane region" description="Helical" evidence="11">
    <location>
        <begin position="425"/>
        <end position="444"/>
    </location>
</feature>
<dbReference type="GO" id="GO:0043682">
    <property type="term" value="F:P-type divalent copper transporter activity"/>
    <property type="evidence" value="ECO:0007669"/>
    <property type="project" value="TreeGrafter"/>
</dbReference>
<dbReference type="PANTHER" id="PTHR43520">
    <property type="entry name" value="ATP7, ISOFORM B"/>
    <property type="match status" value="1"/>
</dbReference>
<evidence type="ECO:0000256" key="1">
    <source>
        <dbReference type="ARBA" id="ARBA00004651"/>
    </source>
</evidence>
<dbReference type="PhylomeDB" id="A7IP64"/>
<evidence type="ECO:0000256" key="5">
    <source>
        <dbReference type="ARBA" id="ARBA00022723"/>
    </source>
</evidence>
<feature type="domain" description="TRASH" evidence="12">
    <location>
        <begin position="256"/>
        <end position="294"/>
    </location>
</feature>
<dbReference type="CDD" id="cd02094">
    <property type="entry name" value="P-type_ATPase_Cu-like"/>
    <property type="match status" value="1"/>
</dbReference>
<dbReference type="InterPro" id="IPR011017">
    <property type="entry name" value="TRASH_dom"/>
</dbReference>
<dbReference type="eggNOG" id="COG2217">
    <property type="taxonomic scope" value="Bacteria"/>
</dbReference>
<proteinExistence type="inferred from homology"/>
<dbReference type="GO" id="GO:0016491">
    <property type="term" value="F:oxidoreductase activity"/>
    <property type="evidence" value="ECO:0007669"/>
    <property type="project" value="InterPro"/>
</dbReference>
<dbReference type="InterPro" id="IPR007029">
    <property type="entry name" value="YHS_dom"/>
</dbReference>
<keyword evidence="5 11" id="KW-0479">Metal-binding</keyword>
<keyword evidence="7 11" id="KW-0067">ATP-binding</keyword>
<dbReference type="InterPro" id="IPR023298">
    <property type="entry name" value="ATPase_P-typ_TM_dom_sf"/>
</dbReference>
<feature type="transmembrane region" description="Helical" evidence="11">
    <location>
        <begin position="102"/>
        <end position="125"/>
    </location>
</feature>
<dbReference type="InterPro" id="IPR059000">
    <property type="entry name" value="ATPase_P-type_domA"/>
</dbReference>
<dbReference type="GO" id="GO:0005524">
    <property type="term" value="F:ATP binding"/>
    <property type="evidence" value="ECO:0007669"/>
    <property type="project" value="UniProtKB-UniRule"/>
</dbReference>
<dbReference type="Pfam" id="PF00702">
    <property type="entry name" value="Hydrolase"/>
    <property type="match status" value="1"/>
</dbReference>
<dbReference type="SFLD" id="SFLDS00003">
    <property type="entry name" value="Haloacid_Dehalogenase"/>
    <property type="match status" value="1"/>
</dbReference>
<feature type="transmembrane region" description="Helical" evidence="11">
    <location>
        <begin position="394"/>
        <end position="413"/>
    </location>
</feature>
<gene>
    <name evidence="13" type="ordered locus">Xaut_4589</name>
</gene>
<dbReference type="NCBIfam" id="TIGR01511">
    <property type="entry name" value="ATPase-IB1_Cu"/>
    <property type="match status" value="1"/>
</dbReference>
<dbReference type="GO" id="GO:0005886">
    <property type="term" value="C:plasma membrane"/>
    <property type="evidence" value="ECO:0007669"/>
    <property type="project" value="UniProtKB-SubCell"/>
</dbReference>
<dbReference type="SUPFAM" id="SSF81665">
    <property type="entry name" value="Calcium ATPase, transmembrane domain M"/>
    <property type="match status" value="1"/>
</dbReference>
<dbReference type="NCBIfam" id="TIGR01494">
    <property type="entry name" value="ATPase_P-type"/>
    <property type="match status" value="1"/>
</dbReference>
<dbReference type="GO" id="GO:0016887">
    <property type="term" value="F:ATP hydrolysis activity"/>
    <property type="evidence" value="ECO:0007669"/>
    <property type="project" value="InterPro"/>
</dbReference>
<dbReference type="InterPro" id="IPR023214">
    <property type="entry name" value="HAD_sf"/>
</dbReference>
<evidence type="ECO:0000256" key="9">
    <source>
        <dbReference type="ARBA" id="ARBA00022989"/>
    </source>
</evidence>
<feature type="transmembrane region" description="Helical" evidence="11">
    <location>
        <begin position="145"/>
        <end position="172"/>
    </location>
</feature>
<dbReference type="Gene3D" id="2.70.150.10">
    <property type="entry name" value="Calcium-transporting ATPase, cytoplasmic transduction domain A"/>
    <property type="match status" value="1"/>
</dbReference>
<dbReference type="InterPro" id="IPR008250">
    <property type="entry name" value="ATPase_P-typ_transduc_dom_A_sf"/>
</dbReference>
<evidence type="ECO:0000256" key="6">
    <source>
        <dbReference type="ARBA" id="ARBA00022741"/>
    </source>
</evidence>
<keyword evidence="6 11" id="KW-0547">Nucleotide-binding</keyword>
<evidence type="ECO:0000313" key="14">
    <source>
        <dbReference type="Proteomes" id="UP000002417"/>
    </source>
</evidence>
<dbReference type="GO" id="GO:0055070">
    <property type="term" value="P:copper ion homeostasis"/>
    <property type="evidence" value="ECO:0007669"/>
    <property type="project" value="TreeGrafter"/>
</dbReference>
<feature type="transmembrane region" description="Helical" evidence="11">
    <location>
        <begin position="7"/>
        <end position="27"/>
    </location>
</feature>
<keyword evidence="3 11" id="KW-1003">Cell membrane</keyword>
<keyword evidence="8" id="KW-1278">Translocase</keyword>
<dbReference type="AlphaFoldDB" id="A7IP64"/>
<dbReference type="HOGENOM" id="CLU_001771_11_3_5"/>
<dbReference type="Pfam" id="PF04945">
    <property type="entry name" value="YHS"/>
    <property type="match status" value="1"/>
</dbReference>
<feature type="transmembrane region" description="Helical" evidence="11">
    <location>
        <begin position="464"/>
        <end position="483"/>
    </location>
</feature>
<dbReference type="InterPro" id="IPR001757">
    <property type="entry name" value="P_typ_ATPase"/>
</dbReference>
<evidence type="ECO:0000313" key="13">
    <source>
        <dbReference type="EMBL" id="ABS69810.1"/>
    </source>
</evidence>
<dbReference type="InterPro" id="IPR009078">
    <property type="entry name" value="Ferritin-like_SF"/>
</dbReference>
<dbReference type="InterPro" id="IPR012348">
    <property type="entry name" value="RNR-like"/>
</dbReference>
<dbReference type="PROSITE" id="PS00154">
    <property type="entry name" value="ATPASE_E1_E2"/>
    <property type="match status" value="1"/>
</dbReference>
<dbReference type="KEGG" id="xau:Xaut_4589"/>
<dbReference type="GO" id="GO:0060003">
    <property type="term" value="P:copper ion export"/>
    <property type="evidence" value="ECO:0007669"/>
    <property type="project" value="UniProtKB-ARBA"/>
</dbReference>
<dbReference type="InterPro" id="IPR036412">
    <property type="entry name" value="HAD-like_sf"/>
</dbReference>
<feature type="transmembrane region" description="Helical" evidence="11">
    <location>
        <begin position="618"/>
        <end position="640"/>
    </location>
</feature>
<dbReference type="InterPro" id="IPR044492">
    <property type="entry name" value="P_typ_ATPase_HD_dom"/>
</dbReference>
<dbReference type="GO" id="GO:0005507">
    <property type="term" value="F:copper ion binding"/>
    <property type="evidence" value="ECO:0007669"/>
    <property type="project" value="TreeGrafter"/>
</dbReference>
<name>A7IP64_XANP2</name>
<feature type="transmembrane region" description="Helical" evidence="11">
    <location>
        <begin position="39"/>
        <end position="63"/>
    </location>
</feature>
<evidence type="ECO:0000256" key="4">
    <source>
        <dbReference type="ARBA" id="ARBA00022692"/>
    </source>
</evidence>
<dbReference type="Pfam" id="PF04140">
    <property type="entry name" value="ICMT"/>
    <property type="match status" value="1"/>
</dbReference>
<dbReference type="Gene3D" id="1.10.620.20">
    <property type="entry name" value="Ribonucleotide Reductase, subunit A"/>
    <property type="match status" value="1"/>
</dbReference>
<evidence type="ECO:0000256" key="2">
    <source>
        <dbReference type="ARBA" id="ARBA00006024"/>
    </source>
</evidence>
<dbReference type="OrthoDB" id="9789029at2"/>
<dbReference type="SUPFAM" id="SSF81653">
    <property type="entry name" value="Calcium ATPase, transduction domain A"/>
    <property type="match status" value="1"/>
</dbReference>
<dbReference type="Gene3D" id="3.40.50.1000">
    <property type="entry name" value="HAD superfamily/HAD-like"/>
    <property type="match status" value="1"/>
</dbReference>
<dbReference type="PRINTS" id="PR00119">
    <property type="entry name" value="CATATPASE"/>
</dbReference>
<evidence type="ECO:0000256" key="7">
    <source>
        <dbReference type="ARBA" id="ARBA00022840"/>
    </source>
</evidence>
<sequence length="1020" mass="108587">MTETSAYGLWGLVIINSAVFILFAASFTRLQTPRDWRTLGAFSAFILALFTEMYGFPLTIYLLSGWLGRQFPGVDFWSHDAGHLLETLFGWRVNPHFGPFHIFSNILIFGGFWLLVASWNVLYAAQRDHRLATEGPYSRVRHPQYAAFVVIMFGFLLQWPTLVTLAMFPILVSVYVRLARQEEAAARTEFGPTWDDYASRVPAFFPVSEFHPRQPLAPETALMTEHDTHAGHHHHHDHAVHPPEGAGIAPTEMVKDPVCGMEVNPATAGFRSDYGGKSYFFCSAKCHDKFDANPSAYTAGAAETPPAAKGQPQGVIYTCPMHPQIRQLGPGNCPICGMTLEPEVATGKTGPSAELVDMTRRFWIGLALALPVLALEMGGHLTNLHMLLGAQASNWTQLVLATPVVLWAGWPFFTRAWQSLVTRRLNMFTLIAMGTGVAWAYSVVATFAPQIFPATFRAADGSVAIYFEAAAVITVLVLLGQVLELRAREQTGGAIRALLDLAPKSARRVRDDGSDEDVALEAVVVGDRLRVRPGEKVPVDGKLVEGRSSVDESMITGESMPVTKDVGAKVIGGTLNQSGGFVMRAGKVGRDTMLAQIVHMVAEAQRSRAPIQRLADEVSGWFVPVVIAIAVLAFAAWGIFGPEPRFAHGLIAAVAVLIIACPCALGLATPMSIMVGVGRGASMGVLIKNAEALERFEKVDTLVVDKTGTLTEGKPKVVALKTAGALEEDALLRLAATLERASEHPLAAAIVAAAEERALPLGEAQDFDSPVGKGVTGTVDGQKLVIGSHRIMGEEGVDLSPLSAEAEALRADGATVIFVAMDGRIGGLIAIADPVKATTPVALAALRAAGVRVVMLTGDNRTTAEAVARRLGIDEVEAEVLPENKAQVVTRLRQEGRIVAMAGDGVNDAPALAAADVGVAMGTGTDVAIESAGVTLLKGDLQGIARARQLSHATMSNIRQNLFFAFIYNAAGIPVAAGVLYPLFGLLLSPIIAAAAMALSSVSVIANALRLRSASLGGGK</sequence>
<dbReference type="InterPro" id="IPR045800">
    <property type="entry name" value="HMBD"/>
</dbReference>
<dbReference type="Proteomes" id="UP000002417">
    <property type="component" value="Chromosome"/>
</dbReference>
<keyword evidence="10 11" id="KW-0472">Membrane</keyword>
<dbReference type="SFLD" id="SFLDF00027">
    <property type="entry name" value="p-type_atpase"/>
    <property type="match status" value="1"/>
</dbReference>
<dbReference type="NCBIfam" id="TIGR01525">
    <property type="entry name" value="ATPase-IB_hvy"/>
    <property type="match status" value="1"/>
</dbReference>
<evidence type="ECO:0000256" key="10">
    <source>
        <dbReference type="ARBA" id="ARBA00023136"/>
    </source>
</evidence>
<dbReference type="Pfam" id="PF00122">
    <property type="entry name" value="E1-E2_ATPase"/>
    <property type="match status" value="1"/>
</dbReference>
<dbReference type="STRING" id="78245.Xaut_4589"/>
<dbReference type="PANTHER" id="PTHR43520:SF8">
    <property type="entry name" value="P-TYPE CU(+) TRANSPORTER"/>
    <property type="match status" value="1"/>
</dbReference>
<dbReference type="SUPFAM" id="SSF56784">
    <property type="entry name" value="HAD-like"/>
    <property type="match status" value="1"/>
</dbReference>
<dbReference type="PRINTS" id="PR00943">
    <property type="entry name" value="CUATPASE"/>
</dbReference>
<accession>A7IP64</accession>
<evidence type="ECO:0000256" key="11">
    <source>
        <dbReference type="RuleBase" id="RU362081"/>
    </source>
</evidence>
<dbReference type="Gene3D" id="3.40.1110.10">
    <property type="entry name" value="Calcium-transporting ATPase, cytoplasmic domain N"/>
    <property type="match status" value="1"/>
</dbReference>